<dbReference type="Pfam" id="PF05721">
    <property type="entry name" value="PhyH"/>
    <property type="match status" value="1"/>
</dbReference>
<gene>
    <name evidence="1" type="ORF">UFOPK3772_02891</name>
</gene>
<sequence length="301" mass="33563">MGTKQGSGTLQVLTSEQIEQYAVAGFIVIPDVIAPEDIAELRAVTDDFVERSRAVTAHDDVYDLESNHSAARPLLRRIKTPDRWHPAYARMVRHPFIIAALEDLWGTGVRYQVSKLNMKVAGYGSPLEWHQDWAFYPHTNEDLAVVGIMIDDIDEENGAMMAVPGSHRGPIEDHSYDGVFTGGIDSTKSSADFTSAVSVCGTAGSISIHHVRAIHGGPANLSGRDRRYLLQQYRASDTWPLMEHVDWDEWRANLLTGDEVWTPRMEALPVRLPLPEPTHGGSIYENQRDLKSRYFDDAPTG</sequence>
<dbReference type="SUPFAM" id="SSF51197">
    <property type="entry name" value="Clavaminate synthase-like"/>
    <property type="match status" value="1"/>
</dbReference>
<evidence type="ECO:0000313" key="1">
    <source>
        <dbReference type="EMBL" id="CAB4967026.1"/>
    </source>
</evidence>
<organism evidence="1">
    <name type="scientific">freshwater metagenome</name>
    <dbReference type="NCBI Taxonomy" id="449393"/>
    <lineage>
        <taxon>unclassified sequences</taxon>
        <taxon>metagenomes</taxon>
        <taxon>ecological metagenomes</taxon>
    </lineage>
</organism>
<dbReference type="InterPro" id="IPR008775">
    <property type="entry name" value="Phytyl_CoA_dOase-like"/>
</dbReference>
<protein>
    <submittedName>
        <fullName evidence="1">Unannotated protein</fullName>
    </submittedName>
</protein>
<accession>A0A6J7LFC3</accession>
<dbReference type="EMBL" id="CAFBNE010000133">
    <property type="protein sequence ID" value="CAB4967026.1"/>
    <property type="molecule type" value="Genomic_DNA"/>
</dbReference>
<reference evidence="1" key="1">
    <citation type="submission" date="2020-05" db="EMBL/GenBank/DDBJ databases">
        <authorList>
            <person name="Chiriac C."/>
            <person name="Salcher M."/>
            <person name="Ghai R."/>
            <person name="Kavagutti S V."/>
        </authorList>
    </citation>
    <scope>NUCLEOTIDE SEQUENCE</scope>
</reference>
<dbReference type="AlphaFoldDB" id="A0A6J7LFC3"/>
<dbReference type="PANTHER" id="PTHR20883:SF46">
    <property type="entry name" value="PHYTANOYL-COA HYDROXYLASE"/>
    <property type="match status" value="1"/>
</dbReference>
<name>A0A6J7LFC3_9ZZZZ</name>
<proteinExistence type="predicted"/>
<dbReference type="PANTHER" id="PTHR20883">
    <property type="entry name" value="PHYTANOYL-COA DIOXYGENASE DOMAIN CONTAINING 1"/>
    <property type="match status" value="1"/>
</dbReference>
<dbReference type="Gene3D" id="2.60.120.620">
    <property type="entry name" value="q2cbj1_9rhob like domain"/>
    <property type="match status" value="1"/>
</dbReference>